<accession>A0A8X6IVE9</accession>
<reference evidence="3" key="1">
    <citation type="submission" date="2020-08" db="EMBL/GenBank/DDBJ databases">
        <title>Multicomponent nature underlies the extraordinary mechanical properties of spider dragline silk.</title>
        <authorList>
            <person name="Kono N."/>
            <person name="Nakamura H."/>
            <person name="Mori M."/>
            <person name="Yoshida Y."/>
            <person name="Ohtoshi R."/>
            <person name="Malay A.D."/>
            <person name="Moran D.A.P."/>
            <person name="Tomita M."/>
            <person name="Numata K."/>
            <person name="Arakawa K."/>
        </authorList>
    </citation>
    <scope>NUCLEOTIDE SEQUENCE</scope>
</reference>
<dbReference type="OrthoDB" id="6429848at2759"/>
<evidence type="ECO:0000313" key="3">
    <source>
        <dbReference type="EMBL" id="GFS59734.1"/>
    </source>
</evidence>
<feature type="compositionally biased region" description="Basic residues" evidence="1">
    <location>
        <begin position="252"/>
        <end position="262"/>
    </location>
</feature>
<gene>
    <name evidence="3" type="primary">AVEN_144982_1</name>
    <name evidence="3" type="ORF">NPIL_640061</name>
</gene>
<name>A0A8X6IVE9_NEPPI</name>
<evidence type="ECO:0000256" key="2">
    <source>
        <dbReference type="SAM" id="Phobius"/>
    </source>
</evidence>
<proteinExistence type="predicted"/>
<feature type="transmembrane region" description="Helical" evidence="2">
    <location>
        <begin position="59"/>
        <end position="79"/>
    </location>
</feature>
<organism evidence="3 4">
    <name type="scientific">Nephila pilipes</name>
    <name type="common">Giant wood spider</name>
    <name type="synonym">Nephila maculata</name>
    <dbReference type="NCBI Taxonomy" id="299642"/>
    <lineage>
        <taxon>Eukaryota</taxon>
        <taxon>Metazoa</taxon>
        <taxon>Ecdysozoa</taxon>
        <taxon>Arthropoda</taxon>
        <taxon>Chelicerata</taxon>
        <taxon>Arachnida</taxon>
        <taxon>Araneae</taxon>
        <taxon>Araneomorphae</taxon>
        <taxon>Entelegynae</taxon>
        <taxon>Araneoidea</taxon>
        <taxon>Nephilidae</taxon>
        <taxon>Nephila</taxon>
    </lineage>
</organism>
<evidence type="ECO:0000256" key="1">
    <source>
        <dbReference type="SAM" id="MobiDB-lite"/>
    </source>
</evidence>
<feature type="compositionally biased region" description="Polar residues" evidence="1">
    <location>
        <begin position="209"/>
        <end position="225"/>
    </location>
</feature>
<keyword evidence="2" id="KW-0812">Transmembrane</keyword>
<dbReference type="Proteomes" id="UP000887013">
    <property type="component" value="Unassembled WGS sequence"/>
</dbReference>
<dbReference type="AlphaFoldDB" id="A0A8X6IVE9"/>
<feature type="region of interest" description="Disordered" evidence="1">
    <location>
        <begin position="209"/>
        <end position="229"/>
    </location>
</feature>
<keyword evidence="4" id="KW-1185">Reference proteome</keyword>
<feature type="region of interest" description="Disordered" evidence="1">
    <location>
        <begin position="241"/>
        <end position="262"/>
    </location>
</feature>
<sequence>MDQRLDENLFHQFNYTDYYRGRYPYSTPPRPKIVPMRDLSPASQERLIKEFYDAYDPLIGIRIAIGIGIFLALFAVFLFGKSMFQRSRSNVPTTKTIPSLYLYNDMEISDCELRNISSTGDVCVNGQASDYKTKRNEQTTFVEDSGFRLQEVSVNPTVAALKLHASGKRFSNRVPKYTVIKITENVSRSLPCSPYSSKRLPQLVFQNTDWKTPSPAVSTGPTSLEGSLASFGSIDEPVVEVEKKPAKESSRKHFHKTQKKSA</sequence>
<feature type="compositionally biased region" description="Basic and acidic residues" evidence="1">
    <location>
        <begin position="241"/>
        <end position="251"/>
    </location>
</feature>
<evidence type="ECO:0000313" key="4">
    <source>
        <dbReference type="Proteomes" id="UP000887013"/>
    </source>
</evidence>
<protein>
    <submittedName>
        <fullName evidence="3">Uncharacterized protein</fullName>
    </submittedName>
</protein>
<comment type="caution">
    <text evidence="3">The sequence shown here is derived from an EMBL/GenBank/DDBJ whole genome shotgun (WGS) entry which is preliminary data.</text>
</comment>
<keyword evidence="2" id="KW-0472">Membrane</keyword>
<keyword evidence="2" id="KW-1133">Transmembrane helix</keyword>
<dbReference type="EMBL" id="BMAW01093302">
    <property type="protein sequence ID" value="GFS59734.1"/>
    <property type="molecule type" value="Genomic_DNA"/>
</dbReference>